<sequence length="191" mass="22833">MAKPPVSCFVYKKLHKYRYLPRPSSGTVKYDCESMMATPENFEDKLEERPKLWVAWLYKNPLKLSGKTVEKIKFLFGEEFQMNEMKVFKNTPHWNNLLWQIKHLIEIRPITFPNGEPTEQDLNSVRLLSDGRCLVDRKFAIDDGVMKISDRQNWTDQLTAEMMSRRALTRYHQNREYQEDAPWTLKHRSDF</sequence>
<name>A0A915JBC5_ROMCU</name>
<dbReference type="GO" id="GO:0015934">
    <property type="term" value="C:large ribosomal subunit"/>
    <property type="evidence" value="ECO:0007669"/>
    <property type="project" value="InterPro"/>
</dbReference>
<dbReference type="WBParaSite" id="nRc.2.0.1.t23457-RA">
    <property type="protein sequence ID" value="nRc.2.0.1.t23457-RA"/>
    <property type="gene ID" value="nRc.2.0.1.g23457"/>
</dbReference>
<proteinExistence type="predicted"/>
<accession>A0A915JBC5</accession>
<evidence type="ECO:0000313" key="1">
    <source>
        <dbReference type="Proteomes" id="UP000887565"/>
    </source>
</evidence>
<organism evidence="1 2">
    <name type="scientific">Romanomermis culicivorax</name>
    <name type="common">Nematode worm</name>
    <dbReference type="NCBI Taxonomy" id="13658"/>
    <lineage>
        <taxon>Eukaryota</taxon>
        <taxon>Metazoa</taxon>
        <taxon>Ecdysozoa</taxon>
        <taxon>Nematoda</taxon>
        <taxon>Enoplea</taxon>
        <taxon>Dorylaimia</taxon>
        <taxon>Mermithida</taxon>
        <taxon>Mermithoidea</taxon>
        <taxon>Mermithidae</taxon>
        <taxon>Romanomermis</taxon>
    </lineage>
</organism>
<dbReference type="GO" id="GO:0003735">
    <property type="term" value="F:structural constituent of ribosome"/>
    <property type="evidence" value="ECO:0007669"/>
    <property type="project" value="InterPro"/>
</dbReference>
<dbReference type="PANTHER" id="PTHR15892:SF2">
    <property type="entry name" value="LARGE RIBOSOMAL SUBUNIT PROTEIN UL30M"/>
    <property type="match status" value="1"/>
</dbReference>
<evidence type="ECO:0000313" key="2">
    <source>
        <dbReference type="WBParaSite" id="nRc.2.0.1.t23457-RA"/>
    </source>
</evidence>
<dbReference type="OMA" id="CESMMAT"/>
<dbReference type="InterPro" id="IPR005996">
    <property type="entry name" value="Ribosomal_uL30_bac-type"/>
</dbReference>
<keyword evidence="1" id="KW-1185">Reference proteome</keyword>
<reference evidence="2" key="1">
    <citation type="submission" date="2022-11" db="UniProtKB">
        <authorList>
            <consortium name="WormBaseParasite"/>
        </authorList>
    </citation>
    <scope>IDENTIFICATION</scope>
</reference>
<protein>
    <submittedName>
        <fullName evidence="2">39S ribosomal protein L30, mitochondrial</fullName>
    </submittedName>
</protein>
<dbReference type="GO" id="GO:0006412">
    <property type="term" value="P:translation"/>
    <property type="evidence" value="ECO:0007669"/>
    <property type="project" value="InterPro"/>
</dbReference>
<dbReference type="PANTHER" id="PTHR15892">
    <property type="entry name" value="MITOCHONDRIAL RIBOSOMAL PROTEIN L30"/>
    <property type="match status" value="1"/>
</dbReference>
<dbReference type="AlphaFoldDB" id="A0A915JBC5"/>
<dbReference type="GO" id="GO:0005739">
    <property type="term" value="C:mitochondrion"/>
    <property type="evidence" value="ECO:0007669"/>
    <property type="project" value="TreeGrafter"/>
</dbReference>
<dbReference type="Proteomes" id="UP000887565">
    <property type="component" value="Unplaced"/>
</dbReference>